<dbReference type="Pfam" id="PF00501">
    <property type="entry name" value="AMP-binding"/>
    <property type="match status" value="1"/>
</dbReference>
<dbReference type="PROSITE" id="PS00455">
    <property type="entry name" value="AMP_BINDING"/>
    <property type="match status" value="1"/>
</dbReference>
<comment type="caution">
    <text evidence="5">The sequence shown here is derived from an EMBL/GenBank/DDBJ whole genome shotgun (WGS) entry which is preliminary data.</text>
</comment>
<dbReference type="PANTHER" id="PTHR24096">
    <property type="entry name" value="LONG-CHAIN-FATTY-ACID--COA LIGASE"/>
    <property type="match status" value="1"/>
</dbReference>
<evidence type="ECO:0000313" key="6">
    <source>
        <dbReference type="Proteomes" id="UP000824998"/>
    </source>
</evidence>
<dbReference type="Proteomes" id="UP000824998">
    <property type="component" value="Unassembled WGS sequence"/>
</dbReference>
<dbReference type="SUPFAM" id="SSF56801">
    <property type="entry name" value="Acetyl-CoA synthetase-like"/>
    <property type="match status" value="1"/>
</dbReference>
<evidence type="ECO:0000256" key="1">
    <source>
        <dbReference type="ARBA" id="ARBA00006432"/>
    </source>
</evidence>
<feature type="domain" description="AMP-binding enzyme C-terminal" evidence="4">
    <location>
        <begin position="454"/>
        <end position="534"/>
    </location>
</feature>
<gene>
    <name evidence="5" type="ORF">BJ875DRAFT_450742</name>
</gene>
<comment type="similarity">
    <text evidence="1">Belongs to the ATP-dependent AMP-binding enzyme family.</text>
</comment>
<dbReference type="PANTHER" id="PTHR24096:SF149">
    <property type="entry name" value="AMP-BINDING DOMAIN-CONTAINING PROTEIN-RELATED"/>
    <property type="match status" value="1"/>
</dbReference>
<dbReference type="InterPro" id="IPR020845">
    <property type="entry name" value="AMP-binding_CS"/>
</dbReference>
<dbReference type="Pfam" id="PF13193">
    <property type="entry name" value="AMP-binding_C"/>
    <property type="match status" value="1"/>
</dbReference>
<dbReference type="InterPro" id="IPR045851">
    <property type="entry name" value="AMP-bd_C_sf"/>
</dbReference>
<feature type="domain" description="AMP-dependent synthetase/ligase" evidence="3">
    <location>
        <begin position="26"/>
        <end position="403"/>
    </location>
</feature>
<dbReference type="Gene3D" id="3.40.50.12780">
    <property type="entry name" value="N-terminal domain of ligase-like"/>
    <property type="match status" value="1"/>
</dbReference>
<evidence type="ECO:0008006" key="7">
    <source>
        <dbReference type="Google" id="ProtNLM"/>
    </source>
</evidence>
<dbReference type="EMBL" id="MU251368">
    <property type="protein sequence ID" value="KAG9238599.1"/>
    <property type="molecule type" value="Genomic_DNA"/>
</dbReference>
<dbReference type="InterPro" id="IPR000873">
    <property type="entry name" value="AMP-dep_synth/lig_dom"/>
</dbReference>
<protein>
    <recommendedName>
        <fullName evidence="7">Acetyl-CoA synthetase-like protein</fullName>
    </recommendedName>
</protein>
<dbReference type="InterPro" id="IPR025110">
    <property type="entry name" value="AMP-bd_C"/>
</dbReference>
<proteinExistence type="inferred from homology"/>
<sequence length="556" mass="62081">MPTESSYPRLDIPNIDLWTFLFEREEKKREFPEDKVIYKDPDTNRHYTYAQVRSTALEFGKGLKSVWEWKKGDVLLLYTPNCIDTPAITWGTLWAGGILSPANPGYTVDELAFQLKDSGAKALVTQKAFLSTALEAAKKVGIAEDRIILMGDERDETRQFKHFSAIRNLAGTSRYRKAKIDSKKDLAFLVYSSGTTGHPKGVMLSHSNILSSVTMGNVSEGGNLSWKGQKDNKGDQILAFLPFFHIYGLTCLVHQALFSGWTLVVMPKFDLERFCMHVEKLNITFAYVVPPVVLLLGKSPVVSKYNLSSIRMMNSGAAPLTRDIVDAVWNRLKIPVKQGYGLSETSPTTHTQRWEDWKDSIGSVGRLLPNQTCKYMDAEGKEVPVGQTGELWIKGPNVFQGYLNNPQGTANALTDDGYFKTGDVGHQDEKENFYITDRVKELIKYKGFQVPPAELEGLLLSHPDIDDVAVIGVYYADQATEVPRAFVVPRKGVEAGDSKGQEIVGWLGKKVASHKKLRGGVVFVDEVPKSASGKILRRLLKDRVKEEEKKGQKAKL</sequence>
<name>A0A9P7YRR3_9HELO</name>
<dbReference type="CDD" id="cd05911">
    <property type="entry name" value="Firefly_Luc_like"/>
    <property type="match status" value="1"/>
</dbReference>
<keyword evidence="2" id="KW-0436">Ligase</keyword>
<evidence type="ECO:0000313" key="5">
    <source>
        <dbReference type="EMBL" id="KAG9238599.1"/>
    </source>
</evidence>
<dbReference type="InterPro" id="IPR042099">
    <property type="entry name" value="ANL_N_sf"/>
</dbReference>
<dbReference type="OrthoDB" id="6509636at2759"/>
<organism evidence="5 6">
    <name type="scientific">Amylocarpus encephaloides</name>
    <dbReference type="NCBI Taxonomy" id="45428"/>
    <lineage>
        <taxon>Eukaryota</taxon>
        <taxon>Fungi</taxon>
        <taxon>Dikarya</taxon>
        <taxon>Ascomycota</taxon>
        <taxon>Pezizomycotina</taxon>
        <taxon>Leotiomycetes</taxon>
        <taxon>Helotiales</taxon>
        <taxon>Helotiales incertae sedis</taxon>
        <taxon>Amylocarpus</taxon>
    </lineage>
</organism>
<accession>A0A9P7YRR3</accession>
<dbReference type="GO" id="GO:0016405">
    <property type="term" value="F:CoA-ligase activity"/>
    <property type="evidence" value="ECO:0007669"/>
    <property type="project" value="TreeGrafter"/>
</dbReference>
<evidence type="ECO:0000259" key="3">
    <source>
        <dbReference type="Pfam" id="PF00501"/>
    </source>
</evidence>
<dbReference type="AlphaFoldDB" id="A0A9P7YRR3"/>
<reference evidence="5" key="1">
    <citation type="journal article" date="2021" name="IMA Fungus">
        <title>Genomic characterization of three marine fungi, including Emericellopsis atlantica sp. nov. with signatures of a generalist lifestyle and marine biomass degradation.</title>
        <authorList>
            <person name="Hagestad O.C."/>
            <person name="Hou L."/>
            <person name="Andersen J.H."/>
            <person name="Hansen E.H."/>
            <person name="Altermark B."/>
            <person name="Li C."/>
            <person name="Kuhnert E."/>
            <person name="Cox R.J."/>
            <person name="Crous P.W."/>
            <person name="Spatafora J.W."/>
            <person name="Lail K."/>
            <person name="Amirebrahimi M."/>
            <person name="Lipzen A."/>
            <person name="Pangilinan J."/>
            <person name="Andreopoulos W."/>
            <person name="Hayes R.D."/>
            <person name="Ng V."/>
            <person name="Grigoriev I.V."/>
            <person name="Jackson S.A."/>
            <person name="Sutton T.D.S."/>
            <person name="Dobson A.D.W."/>
            <person name="Rama T."/>
        </authorList>
    </citation>
    <scope>NUCLEOTIDE SEQUENCE</scope>
    <source>
        <strain evidence="5">TRa018bII</strain>
    </source>
</reference>
<evidence type="ECO:0000256" key="2">
    <source>
        <dbReference type="ARBA" id="ARBA00022598"/>
    </source>
</evidence>
<keyword evidence="6" id="KW-1185">Reference proteome</keyword>
<evidence type="ECO:0000259" key="4">
    <source>
        <dbReference type="Pfam" id="PF13193"/>
    </source>
</evidence>
<dbReference type="Gene3D" id="3.30.300.30">
    <property type="match status" value="1"/>
</dbReference>
<dbReference type="FunFam" id="3.30.300.30:FF:000007">
    <property type="entry name" value="4-coumarate--CoA ligase 2"/>
    <property type="match status" value="1"/>
</dbReference>